<evidence type="ECO:0000313" key="7">
    <source>
        <dbReference type="EMBL" id="KXT29208.1"/>
    </source>
</evidence>
<dbReference type="InterPro" id="IPR027417">
    <property type="entry name" value="P-loop_NTPase"/>
</dbReference>
<dbReference type="PANTHER" id="PTHR45782:SF4">
    <property type="entry name" value="MITOCHONDRIAL RIBOSOME-ASSOCIATED GTPASE 1"/>
    <property type="match status" value="1"/>
</dbReference>
<organism evidence="6 8">
    <name type="scientific">Candidatus Phytoplasma oryzae</name>
    <dbReference type="NCBI Taxonomy" id="203274"/>
    <lineage>
        <taxon>Bacteria</taxon>
        <taxon>Bacillati</taxon>
        <taxon>Mycoplasmatota</taxon>
        <taxon>Mollicutes</taxon>
        <taxon>Acholeplasmatales</taxon>
        <taxon>Acholeplasmataceae</taxon>
        <taxon>Candidatus Phytoplasma</taxon>
        <taxon>16SrXI (Rice yellow dwarf group)</taxon>
    </lineage>
</organism>
<dbReference type="PROSITE" id="PS51721">
    <property type="entry name" value="G_CP"/>
    <property type="match status" value="1"/>
</dbReference>
<dbReference type="Gene3D" id="1.10.1580.10">
    <property type="match status" value="1"/>
</dbReference>
<evidence type="ECO:0000313" key="6">
    <source>
        <dbReference type="EMBL" id="KXT29192.1"/>
    </source>
</evidence>
<dbReference type="GO" id="GO:0006412">
    <property type="term" value="P:translation"/>
    <property type="evidence" value="ECO:0007669"/>
    <property type="project" value="TreeGrafter"/>
</dbReference>
<keyword evidence="3" id="KW-0963">Cytoplasm</keyword>
<feature type="binding site" evidence="4">
    <location>
        <begin position="127"/>
        <end position="132"/>
    </location>
    <ligand>
        <name>GTP</name>
        <dbReference type="ChEBI" id="CHEBI:37565"/>
    </ligand>
</feature>
<comment type="similarity">
    <text evidence="3">Belongs to the TRAFAC class YlqF/YawG GTPase family. MTG1 subfamily.</text>
</comment>
<reference evidence="6 8" key="1">
    <citation type="submission" date="2016-02" db="EMBL/GenBank/DDBJ databases">
        <title>A draft genome sequence of Candidatus Phytoplasma oryzae strain Mbita1, the causative agent of Napier Grass stunt disease in Kenya.</title>
        <authorList>
            <person name="Fischer A."/>
            <person name="Santa-Cruz I."/>
            <person name="Wambua L."/>
            <person name="Olds C."/>
            <person name="Midega C."/>
            <person name="Dickinson M."/>
            <person name="Kawicha P."/>
            <person name="Khan Z."/>
            <person name="Masiga D."/>
            <person name="Jores J."/>
            <person name="Bernd S."/>
        </authorList>
    </citation>
    <scope>NUCLEOTIDE SEQUENCE [LARGE SCALE GENOMIC DNA]</scope>
    <source>
        <strain evidence="6">Mbita1</strain>
    </source>
</reference>
<evidence type="ECO:0000256" key="1">
    <source>
        <dbReference type="ARBA" id="ARBA00022741"/>
    </source>
</evidence>
<dbReference type="SUPFAM" id="SSF52540">
    <property type="entry name" value="P-loop containing nucleoside triphosphate hydrolases"/>
    <property type="match status" value="1"/>
</dbReference>
<evidence type="ECO:0000256" key="2">
    <source>
        <dbReference type="ARBA" id="ARBA00023134"/>
    </source>
</evidence>
<dbReference type="GO" id="GO:0005737">
    <property type="term" value="C:cytoplasm"/>
    <property type="evidence" value="ECO:0007669"/>
    <property type="project" value="UniProtKB-SubCell"/>
</dbReference>
<name>A0A139JQF0_9MOLU</name>
<dbReference type="InterPro" id="IPR006073">
    <property type="entry name" value="GTP-bd"/>
</dbReference>
<evidence type="ECO:0000259" key="5">
    <source>
        <dbReference type="PROSITE" id="PS51721"/>
    </source>
</evidence>
<dbReference type="NCBIfam" id="TIGR03596">
    <property type="entry name" value="GTPase_YlqF"/>
    <property type="match status" value="1"/>
</dbReference>
<keyword evidence="2 3" id="KW-0342">GTP-binding</keyword>
<evidence type="ECO:0000256" key="3">
    <source>
        <dbReference type="PIRNR" id="PIRNR006230"/>
    </source>
</evidence>
<proteinExistence type="inferred from homology"/>
<feature type="domain" description="CP-type G" evidence="5">
    <location>
        <begin position="13"/>
        <end position="175"/>
    </location>
</feature>
<comment type="subcellular location">
    <subcellularLocation>
        <location evidence="3">Cytoplasm</location>
    </subcellularLocation>
</comment>
<feature type="binding site" evidence="4">
    <location>
        <position position="171"/>
    </location>
    <ligand>
        <name>GTP</name>
        <dbReference type="ChEBI" id="CHEBI:37565"/>
    </ligand>
</feature>
<dbReference type="InterPro" id="IPR019991">
    <property type="entry name" value="GTP-bd_ribosome_bgen"/>
</dbReference>
<dbReference type="CDD" id="cd01856">
    <property type="entry name" value="YlqF"/>
    <property type="match status" value="1"/>
</dbReference>
<dbReference type="InterPro" id="IPR016478">
    <property type="entry name" value="GTPase_MTG1"/>
</dbReference>
<sequence>MFSIIQWFPGHMKKTLAEIKIHLKLVDIILIILDARIPISSMNLDLLKILNNKPVLILLNKMSLTDLNKNHLFENFFNNRDIETLLIDSKYKINIQKVFIKIKRLLSQKKYKYPTKTLKMMVVGVPNVGKSTFINCLAKRKATIVANKPSVTKKLQWINLPNNIKLLDTPGILYPKINYLQIAYSLGLCGCLKEEILPKEELVKYFLFYLKKYYCEKLKKNFFLNEIEIKEKDLLKTIIKKRYNEKIFFKNNYYDFIYQNNVIDKIFAEIRSLKISQVNLDLDLISLFKI</sequence>
<dbReference type="InterPro" id="IPR023179">
    <property type="entry name" value="GTP-bd_ortho_bundle_sf"/>
</dbReference>
<evidence type="ECO:0000313" key="8">
    <source>
        <dbReference type="Proteomes" id="UP000070069"/>
    </source>
</evidence>
<dbReference type="GO" id="GO:0003924">
    <property type="term" value="F:GTPase activity"/>
    <property type="evidence" value="ECO:0007669"/>
    <property type="project" value="TreeGrafter"/>
</dbReference>
<dbReference type="Pfam" id="PF01926">
    <property type="entry name" value="MMR_HSR1"/>
    <property type="match status" value="1"/>
</dbReference>
<dbReference type="PANTHER" id="PTHR45782">
    <property type="entry name" value="MITOCHONDRIAL RIBOSOME-ASSOCIATED GTPASE 1"/>
    <property type="match status" value="1"/>
</dbReference>
<comment type="caution">
    <text evidence="6">The sequence shown here is derived from an EMBL/GenBank/DDBJ whole genome shotgun (WGS) entry which is preliminary data.</text>
</comment>
<comment type="function">
    <text evidence="3">Required for a late step of 50S ribosomal subunit assembly. Has GTPase activity.</text>
</comment>
<dbReference type="PATRIC" id="fig|203274.3.peg.436"/>
<dbReference type="RefSeq" id="WP_066540406.1">
    <property type="nucleotide sequence ID" value="NZ_JHUK01000003.1"/>
</dbReference>
<dbReference type="AlphaFoldDB" id="A0A139JQF0"/>
<dbReference type="Proteomes" id="UP000070069">
    <property type="component" value="Unassembled WGS sequence"/>
</dbReference>
<dbReference type="InterPro" id="IPR030378">
    <property type="entry name" value="G_CP_dom"/>
</dbReference>
<gene>
    <name evidence="7" type="ORF">AXA84_0280</name>
    <name evidence="6" type="ORF">AXA84_0294</name>
</gene>
<accession>A0A139JQF0</accession>
<keyword evidence="1 3" id="KW-0547">Nucleotide-binding</keyword>
<dbReference type="OrthoDB" id="9779790at2"/>
<dbReference type="Gene3D" id="3.40.50.300">
    <property type="entry name" value="P-loop containing nucleotide triphosphate hydrolases"/>
    <property type="match status" value="1"/>
</dbReference>
<evidence type="ECO:0000256" key="4">
    <source>
        <dbReference type="PIRSR" id="PIRSR006230-1"/>
    </source>
</evidence>
<protein>
    <recommendedName>
        <fullName evidence="3">Ribosome biogenesis GTPase A</fullName>
    </recommendedName>
</protein>
<dbReference type="GO" id="GO:0005525">
    <property type="term" value="F:GTP binding"/>
    <property type="evidence" value="ECO:0007669"/>
    <property type="project" value="UniProtKB-KW"/>
</dbReference>
<dbReference type="EMBL" id="LTBM01000008">
    <property type="protein sequence ID" value="KXT29192.1"/>
    <property type="molecule type" value="Genomic_DNA"/>
</dbReference>
<dbReference type="PIRSF" id="PIRSF006230">
    <property type="entry name" value="MG442"/>
    <property type="match status" value="1"/>
</dbReference>
<dbReference type="EMBL" id="LTBM01000007">
    <property type="protein sequence ID" value="KXT29208.1"/>
    <property type="molecule type" value="Genomic_DNA"/>
</dbReference>